<dbReference type="InterPro" id="IPR007167">
    <property type="entry name" value="Fe-transptr_FeoA-like"/>
</dbReference>
<dbReference type="SUPFAM" id="SSF50037">
    <property type="entry name" value="C-terminal domain of transcriptional repressors"/>
    <property type="match status" value="1"/>
</dbReference>
<organism evidence="3 4">
    <name type="scientific">Candidatus Mycolicibacterium alkanivorans</name>
    <dbReference type="NCBI Taxonomy" id="2954114"/>
    <lineage>
        <taxon>Bacteria</taxon>
        <taxon>Bacillati</taxon>
        <taxon>Actinomycetota</taxon>
        <taxon>Actinomycetes</taxon>
        <taxon>Mycobacteriales</taxon>
        <taxon>Mycobacteriaceae</taxon>
        <taxon>Mycolicibacterium</taxon>
    </lineage>
</organism>
<comment type="caution">
    <text evidence="3">The sequence shown here is derived from an EMBL/GenBank/DDBJ whole genome shotgun (WGS) entry which is preliminary data.</text>
</comment>
<dbReference type="InterPro" id="IPR052713">
    <property type="entry name" value="FeoA"/>
</dbReference>
<keyword evidence="1" id="KW-0408">Iron</keyword>
<dbReference type="EMBL" id="JAIVFL010000001">
    <property type="protein sequence ID" value="MCI4673566.1"/>
    <property type="molecule type" value="Genomic_DNA"/>
</dbReference>
<sequence>MSSVSDRMSRRRLASGAEVDTPATVTLADLERGQRARVVGYGDEVAGSTARRFFDLGIVPGIEVTMVRRAPLRDPVVFRVGDYEIALRAAQSRCIHVEPAS</sequence>
<reference evidence="3" key="1">
    <citation type="journal article" date="2022" name="ISME J.">
        <title>Identification of active gaseous-alkane degraders at natural gas seeps.</title>
        <authorList>
            <person name="Farhan Ul Haque M."/>
            <person name="Hernandez M."/>
            <person name="Crombie A.T."/>
            <person name="Murrell J.C."/>
        </authorList>
    </citation>
    <scope>NUCLEOTIDE SEQUENCE</scope>
    <source>
        <strain evidence="3">ANDR5</strain>
    </source>
</reference>
<dbReference type="Pfam" id="PF04023">
    <property type="entry name" value="FeoA"/>
    <property type="match status" value="1"/>
</dbReference>
<dbReference type="RefSeq" id="WP_243070091.1">
    <property type="nucleotide sequence ID" value="NZ_JAIVFL010000001.1"/>
</dbReference>
<dbReference type="InterPro" id="IPR038157">
    <property type="entry name" value="FeoA_core_dom"/>
</dbReference>
<feature type="domain" description="Ferrous iron transporter FeoA-like" evidence="2">
    <location>
        <begin position="25"/>
        <end position="99"/>
    </location>
</feature>
<keyword evidence="4" id="KW-1185">Reference proteome</keyword>
<gene>
    <name evidence="3" type="ORF">K9U37_00790</name>
</gene>
<dbReference type="SMART" id="SM00899">
    <property type="entry name" value="FeoA"/>
    <property type="match status" value="1"/>
</dbReference>
<proteinExistence type="predicted"/>
<dbReference type="Proteomes" id="UP001139068">
    <property type="component" value="Unassembled WGS sequence"/>
</dbReference>
<dbReference type="PANTHER" id="PTHR42954:SF2">
    <property type="entry name" value="FE(2+) TRANSPORT PROTEIN A"/>
    <property type="match status" value="1"/>
</dbReference>
<protein>
    <submittedName>
        <fullName evidence="3">Ferrous iron transport protein A</fullName>
    </submittedName>
</protein>
<evidence type="ECO:0000313" key="4">
    <source>
        <dbReference type="Proteomes" id="UP001139068"/>
    </source>
</evidence>
<evidence type="ECO:0000259" key="2">
    <source>
        <dbReference type="SMART" id="SM00899"/>
    </source>
</evidence>
<evidence type="ECO:0000256" key="1">
    <source>
        <dbReference type="ARBA" id="ARBA00023004"/>
    </source>
</evidence>
<dbReference type="Gene3D" id="2.30.30.90">
    <property type="match status" value="1"/>
</dbReference>
<accession>A0ABS9YQM7</accession>
<dbReference type="PANTHER" id="PTHR42954">
    <property type="entry name" value="FE(2+) TRANSPORT PROTEIN A"/>
    <property type="match status" value="1"/>
</dbReference>
<name>A0ABS9YQM7_9MYCO</name>
<evidence type="ECO:0000313" key="3">
    <source>
        <dbReference type="EMBL" id="MCI4673566.1"/>
    </source>
</evidence>
<dbReference type="InterPro" id="IPR008988">
    <property type="entry name" value="Transcriptional_repressor_C"/>
</dbReference>